<dbReference type="AlphaFoldDB" id="A0A8K0H0E7"/>
<sequence length="108" mass="12171">MASSNSCQVNFYLCKGTCLASSNSCSVIAIFYKARSSVVPNTCRPFNVSLVDIRARTCGYTWNSGWRFSVKWDGSRLIKEPMVPFRLGKAMFLIYARGQAWLRATVVR</sequence>
<comment type="caution">
    <text evidence="1">The sequence shown here is derived from an EMBL/GenBank/DDBJ whole genome shotgun (WGS) entry which is preliminary data.</text>
</comment>
<accession>A0A8K0H0E7</accession>
<evidence type="ECO:0000313" key="2">
    <source>
        <dbReference type="Proteomes" id="UP000796880"/>
    </source>
</evidence>
<organism evidence="1 2">
    <name type="scientific">Rhamnella rubrinervis</name>
    <dbReference type="NCBI Taxonomy" id="2594499"/>
    <lineage>
        <taxon>Eukaryota</taxon>
        <taxon>Viridiplantae</taxon>
        <taxon>Streptophyta</taxon>
        <taxon>Embryophyta</taxon>
        <taxon>Tracheophyta</taxon>
        <taxon>Spermatophyta</taxon>
        <taxon>Magnoliopsida</taxon>
        <taxon>eudicotyledons</taxon>
        <taxon>Gunneridae</taxon>
        <taxon>Pentapetalae</taxon>
        <taxon>rosids</taxon>
        <taxon>fabids</taxon>
        <taxon>Rosales</taxon>
        <taxon>Rhamnaceae</taxon>
        <taxon>rhamnoid group</taxon>
        <taxon>Rhamneae</taxon>
        <taxon>Rhamnella</taxon>
    </lineage>
</organism>
<name>A0A8K0H0E7_9ROSA</name>
<keyword evidence="2" id="KW-1185">Reference proteome</keyword>
<reference evidence="1" key="1">
    <citation type="submission" date="2020-03" db="EMBL/GenBank/DDBJ databases">
        <title>A high-quality chromosome-level genome assembly of a woody plant with both climbing and erect habits, Rhamnella rubrinervis.</title>
        <authorList>
            <person name="Lu Z."/>
            <person name="Yang Y."/>
            <person name="Zhu X."/>
            <person name="Sun Y."/>
        </authorList>
    </citation>
    <scope>NUCLEOTIDE SEQUENCE</scope>
    <source>
        <strain evidence="1">BYM</strain>
        <tissue evidence="1">Leaf</tissue>
    </source>
</reference>
<dbReference type="EMBL" id="VOIH02000006">
    <property type="protein sequence ID" value="KAF3443313.1"/>
    <property type="molecule type" value="Genomic_DNA"/>
</dbReference>
<gene>
    <name evidence="1" type="ORF">FNV43_RR12995</name>
</gene>
<protein>
    <submittedName>
        <fullName evidence="1">Uncharacterized protein</fullName>
    </submittedName>
</protein>
<evidence type="ECO:0000313" key="1">
    <source>
        <dbReference type="EMBL" id="KAF3443313.1"/>
    </source>
</evidence>
<proteinExistence type="predicted"/>
<dbReference type="Proteomes" id="UP000796880">
    <property type="component" value="Unassembled WGS sequence"/>
</dbReference>